<name>A0A1A0W9H4_MYCPR</name>
<dbReference type="Proteomes" id="UP000094008">
    <property type="component" value="Unassembled WGS sequence"/>
</dbReference>
<dbReference type="PROSITE" id="PS51257">
    <property type="entry name" value="PROKAR_LIPOPROTEIN"/>
    <property type="match status" value="1"/>
</dbReference>
<evidence type="ECO:0000313" key="3">
    <source>
        <dbReference type="EMBL" id="OBB93287.1"/>
    </source>
</evidence>
<feature type="compositionally biased region" description="Polar residues" evidence="1">
    <location>
        <begin position="42"/>
        <end position="63"/>
    </location>
</feature>
<sequence>MTGELMKLTRAVSIVLTVGAMVAGLTACQDTPVVGTPRADGSSATTGMSHPATSPANPVSTTAPNADAVPTAAWVHSNRLPLNDSQHWPNLADSAQPLGSSTFQIDSLCGGTLAQLGGGENARSLIDRGDDNWSAQQVIVHYPGDPWTMGQTAHALFTATLDTLTECQTTSPTARLTMTTPKQFCPSVQRGGCNQVAAEIRLPDKHITAHVYLAVVGSTVTELSVWSTGTPEAQWQTVADEDVFAAMNPQLCSIWEC</sequence>
<reference evidence="4" key="1">
    <citation type="submission" date="2016-06" db="EMBL/GenBank/DDBJ databases">
        <authorList>
            <person name="Sutton G."/>
            <person name="Brinkac L."/>
            <person name="Sanka R."/>
            <person name="Adams M."/>
            <person name="Lau E."/>
            <person name="Mehaffy C."/>
            <person name="Tameris M."/>
            <person name="Hatherill M."/>
            <person name="Hanekom W."/>
            <person name="Mahomed H."/>
            <person name="Mcshane H."/>
        </authorList>
    </citation>
    <scope>NUCLEOTIDE SEQUENCE [LARGE SCALE GENOMIC DNA]</scope>
    <source>
        <strain evidence="4">852002-10433_SCH5171157</strain>
    </source>
</reference>
<feature type="chain" id="PRO_5039668905" description="Sensor domain-containing protein" evidence="2">
    <location>
        <begin position="28"/>
        <end position="257"/>
    </location>
</feature>
<protein>
    <recommendedName>
        <fullName evidence="5">Sensor domain-containing protein</fullName>
    </recommendedName>
</protein>
<dbReference type="EMBL" id="LZSY01000064">
    <property type="protein sequence ID" value="OBB93287.1"/>
    <property type="molecule type" value="Genomic_DNA"/>
</dbReference>
<keyword evidence="2" id="KW-0732">Signal</keyword>
<accession>A0A1A0W9H4</accession>
<evidence type="ECO:0000256" key="2">
    <source>
        <dbReference type="SAM" id="SignalP"/>
    </source>
</evidence>
<evidence type="ECO:0000256" key="1">
    <source>
        <dbReference type="SAM" id="MobiDB-lite"/>
    </source>
</evidence>
<comment type="caution">
    <text evidence="3">The sequence shown here is derived from an EMBL/GenBank/DDBJ whole genome shotgun (WGS) entry which is preliminary data.</text>
</comment>
<feature type="region of interest" description="Disordered" evidence="1">
    <location>
        <begin position="32"/>
        <end position="63"/>
    </location>
</feature>
<organism evidence="3 4">
    <name type="scientific">Mycolicibacterium peregrinum</name>
    <name type="common">Mycobacterium peregrinum</name>
    <dbReference type="NCBI Taxonomy" id="43304"/>
    <lineage>
        <taxon>Bacteria</taxon>
        <taxon>Bacillati</taxon>
        <taxon>Actinomycetota</taxon>
        <taxon>Actinomycetes</taxon>
        <taxon>Mycobacteriales</taxon>
        <taxon>Mycobacteriaceae</taxon>
        <taxon>Mycolicibacterium</taxon>
    </lineage>
</organism>
<feature type="signal peptide" evidence="2">
    <location>
        <begin position="1"/>
        <end position="27"/>
    </location>
</feature>
<dbReference type="AlphaFoldDB" id="A0A1A0W9H4"/>
<proteinExistence type="predicted"/>
<gene>
    <name evidence="3" type="ORF">A5779_21160</name>
</gene>
<evidence type="ECO:0008006" key="5">
    <source>
        <dbReference type="Google" id="ProtNLM"/>
    </source>
</evidence>
<evidence type="ECO:0000313" key="4">
    <source>
        <dbReference type="Proteomes" id="UP000094008"/>
    </source>
</evidence>